<evidence type="ECO:0000313" key="2">
    <source>
        <dbReference type="Proteomes" id="UP001596201"/>
    </source>
</evidence>
<gene>
    <name evidence="1" type="ORF">ACFPJ5_00625</name>
</gene>
<proteinExistence type="predicted"/>
<dbReference type="Proteomes" id="UP001596201">
    <property type="component" value="Unassembled WGS sequence"/>
</dbReference>
<name>A0ABD5R644_9EURY</name>
<dbReference type="InterPro" id="IPR036388">
    <property type="entry name" value="WH-like_DNA-bd_sf"/>
</dbReference>
<dbReference type="RefSeq" id="WP_227229281.1">
    <property type="nucleotide sequence ID" value="NZ_JAJCVJ010000001.1"/>
</dbReference>
<dbReference type="EMBL" id="JBHSKX010000001">
    <property type="protein sequence ID" value="MFC5365425.1"/>
    <property type="molecule type" value="Genomic_DNA"/>
</dbReference>
<dbReference type="InterPro" id="IPR036390">
    <property type="entry name" value="WH_DNA-bd_sf"/>
</dbReference>
<reference evidence="1 2" key="1">
    <citation type="journal article" date="2019" name="Int. J. Syst. Evol. Microbiol.">
        <title>The Global Catalogue of Microorganisms (GCM) 10K type strain sequencing project: providing services to taxonomists for standard genome sequencing and annotation.</title>
        <authorList>
            <consortium name="The Broad Institute Genomics Platform"/>
            <consortium name="The Broad Institute Genome Sequencing Center for Infectious Disease"/>
            <person name="Wu L."/>
            <person name="Ma J."/>
        </authorList>
    </citation>
    <scope>NUCLEOTIDE SEQUENCE [LARGE SCALE GENOMIC DNA]</scope>
    <source>
        <strain evidence="1 2">CGMCC 1.12237</strain>
    </source>
</reference>
<dbReference type="AlphaFoldDB" id="A0ABD5R644"/>
<dbReference type="Gene3D" id="1.10.10.10">
    <property type="entry name" value="Winged helix-like DNA-binding domain superfamily/Winged helix DNA-binding domain"/>
    <property type="match status" value="1"/>
</dbReference>
<keyword evidence="2" id="KW-1185">Reference proteome</keyword>
<keyword evidence="1" id="KW-0238">DNA-binding</keyword>
<accession>A0ABD5R644</accession>
<evidence type="ECO:0000313" key="1">
    <source>
        <dbReference type="EMBL" id="MFC5365425.1"/>
    </source>
</evidence>
<comment type="caution">
    <text evidence="1">The sequence shown here is derived from an EMBL/GenBank/DDBJ whole genome shotgun (WGS) entry which is preliminary data.</text>
</comment>
<dbReference type="SUPFAM" id="SSF46785">
    <property type="entry name" value="Winged helix' DNA-binding domain"/>
    <property type="match status" value="1"/>
</dbReference>
<organism evidence="1 2">
    <name type="scientific">Salinirubrum litoreum</name>
    <dbReference type="NCBI Taxonomy" id="1126234"/>
    <lineage>
        <taxon>Archaea</taxon>
        <taxon>Methanobacteriati</taxon>
        <taxon>Methanobacteriota</taxon>
        <taxon>Stenosarchaea group</taxon>
        <taxon>Halobacteria</taxon>
        <taxon>Halobacteriales</taxon>
        <taxon>Haloferacaceae</taxon>
        <taxon>Salinirubrum</taxon>
    </lineage>
</organism>
<dbReference type="GO" id="GO:0003677">
    <property type="term" value="F:DNA binding"/>
    <property type="evidence" value="ECO:0007669"/>
    <property type="project" value="UniProtKB-KW"/>
</dbReference>
<protein>
    <submittedName>
        <fullName evidence="1">DNA-binding protein</fullName>
    </submittedName>
</protein>
<sequence length="111" mass="12512">MSNTPEFRLGDVSAFQRDLLTAIGLLEQDDETPTTRGMIDILDPYYSESITRGRLSRNLDDLSRRDMIDVEPVDGRTNAYFLTDTGRSMLRRSVELRLGALEDVEANGQNA</sequence>